<dbReference type="Pfam" id="PF00171">
    <property type="entry name" value="Aldedh"/>
    <property type="match status" value="1"/>
</dbReference>
<dbReference type="Gene3D" id="3.40.605.10">
    <property type="entry name" value="Aldehyde Dehydrogenase, Chain A, domain 1"/>
    <property type="match status" value="1"/>
</dbReference>
<dbReference type="PROSITE" id="PS00070">
    <property type="entry name" value="ALDEHYDE_DEHYDR_CYS"/>
    <property type="match status" value="1"/>
</dbReference>
<dbReference type="GO" id="GO:0009450">
    <property type="term" value="P:gamma-aminobutyric acid catabolic process"/>
    <property type="evidence" value="ECO:0007669"/>
    <property type="project" value="TreeGrafter"/>
</dbReference>
<dbReference type="SUPFAM" id="SSF53720">
    <property type="entry name" value="ALDH-like"/>
    <property type="match status" value="1"/>
</dbReference>
<dbReference type="InterPro" id="IPR015590">
    <property type="entry name" value="Aldehyde_DH_dom"/>
</dbReference>
<dbReference type="RefSeq" id="WP_072736874.1">
    <property type="nucleotide sequence ID" value="NZ_CP048813.1"/>
</dbReference>
<dbReference type="InterPro" id="IPR016163">
    <property type="entry name" value="Ald_DH_C"/>
</dbReference>
<accession>A0A1G8M3D7</accession>
<evidence type="ECO:0000256" key="2">
    <source>
        <dbReference type="ARBA" id="ARBA00023002"/>
    </source>
</evidence>
<name>A0A1G8M3D7_9NOCA</name>
<dbReference type="PANTHER" id="PTHR43353">
    <property type="entry name" value="SUCCINATE-SEMIALDEHYDE DEHYDROGENASE, MITOCHONDRIAL"/>
    <property type="match status" value="1"/>
</dbReference>
<sequence length="487" mass="51254">MTTTELQPATLPAVPTGLFIDGRWRDGARTFDVENPATGVVLASVADGTADDARRAIDAAAAAQDQWARTAPRERSEILRRAYELVIARTEDFATLMTLEMGKPLAEARGEVAYGAEFLRWFSEEAVRIAGDTTVTGDGRNRILVGRAPVGPCVLITPWNFPLAMGTRKIGPAVAAGCTMVFKPAPQTPLTALLLTEVLREAGLPDGVLNTVATTDAAAVVTEWVEGGKARKISFTGSTNVGKILLGQAAKTVMRTSMELGGNAPFLVCADADVDKAVDGAMVAKLRNMGEACTAANRFYVHRDVVDEFTTKLAERMSALTVGDGTAPGTDVGPLIDAAGLGKVERLVADAVAKGARIVTGGERAGETGYFYRPTVLADVPADAELAATEIFGPVAPVHVFDDEDEAIAAANDTDAGLVAYLFTQDIDRAWRLSDRIEAGMVGLNTGLVSNPAAPFGGVKQSGLGREGGRVGIDEFLEYKYLAIPKG</sequence>
<dbReference type="InterPro" id="IPR050740">
    <property type="entry name" value="Aldehyde_DH_Superfamily"/>
</dbReference>
<dbReference type="Gene3D" id="3.40.309.10">
    <property type="entry name" value="Aldehyde Dehydrogenase, Chain A, domain 2"/>
    <property type="match status" value="1"/>
</dbReference>
<feature type="active site" evidence="3">
    <location>
        <position position="259"/>
    </location>
</feature>
<comment type="similarity">
    <text evidence="1 4">Belongs to the aldehyde dehydrogenase family.</text>
</comment>
<organism evidence="6 7">
    <name type="scientific">Rhodococcus triatomae</name>
    <dbReference type="NCBI Taxonomy" id="300028"/>
    <lineage>
        <taxon>Bacteria</taxon>
        <taxon>Bacillati</taxon>
        <taxon>Actinomycetota</taxon>
        <taxon>Actinomycetes</taxon>
        <taxon>Mycobacteriales</taxon>
        <taxon>Nocardiaceae</taxon>
        <taxon>Rhodococcus</taxon>
    </lineage>
</organism>
<dbReference type="InterPro" id="IPR016160">
    <property type="entry name" value="Ald_DH_CS_CYS"/>
</dbReference>
<dbReference type="EMBL" id="FNDN01000009">
    <property type="protein sequence ID" value="SDI62466.1"/>
    <property type="molecule type" value="Genomic_DNA"/>
</dbReference>
<dbReference type="InterPro" id="IPR016161">
    <property type="entry name" value="Ald_DH/histidinol_DH"/>
</dbReference>
<dbReference type="PANTHER" id="PTHR43353:SF5">
    <property type="entry name" value="SUCCINATE-SEMIALDEHYDE DEHYDROGENASE, MITOCHONDRIAL"/>
    <property type="match status" value="1"/>
</dbReference>
<dbReference type="FunFam" id="3.40.309.10:FF:000004">
    <property type="entry name" value="Succinate-semialdehyde dehydrogenase I"/>
    <property type="match status" value="1"/>
</dbReference>
<dbReference type="Proteomes" id="UP000183263">
    <property type="component" value="Unassembled WGS sequence"/>
</dbReference>
<dbReference type="InterPro" id="IPR016162">
    <property type="entry name" value="Ald_DH_N"/>
</dbReference>
<gene>
    <name evidence="6" type="ORF">SAMN05444695_10993</name>
</gene>
<dbReference type="OrthoDB" id="6882680at2"/>
<dbReference type="CDD" id="cd07103">
    <property type="entry name" value="ALDH_F5_SSADH_GabD"/>
    <property type="match status" value="1"/>
</dbReference>
<protein>
    <submittedName>
        <fullName evidence="6">Succinate-semialdehyde dehydrogenase / glutarate-semialdehyde dehydrogenase</fullName>
    </submittedName>
</protein>
<keyword evidence="2 4" id="KW-0560">Oxidoreductase</keyword>
<keyword evidence="7" id="KW-1185">Reference proteome</keyword>
<dbReference type="PROSITE" id="PS00687">
    <property type="entry name" value="ALDEHYDE_DEHYDR_GLU"/>
    <property type="match status" value="1"/>
</dbReference>
<evidence type="ECO:0000259" key="5">
    <source>
        <dbReference type="Pfam" id="PF00171"/>
    </source>
</evidence>
<evidence type="ECO:0000313" key="7">
    <source>
        <dbReference type="Proteomes" id="UP000183263"/>
    </source>
</evidence>
<dbReference type="InterPro" id="IPR029510">
    <property type="entry name" value="Ald_DH_CS_GLU"/>
</dbReference>
<dbReference type="AlphaFoldDB" id="A0A1G8M3D7"/>
<dbReference type="FunFam" id="3.40.605.10:FF:000005">
    <property type="entry name" value="Succinate-semialdehyde dehydrogenase I"/>
    <property type="match status" value="1"/>
</dbReference>
<evidence type="ECO:0000313" key="6">
    <source>
        <dbReference type="EMBL" id="SDI62466.1"/>
    </source>
</evidence>
<evidence type="ECO:0000256" key="3">
    <source>
        <dbReference type="PROSITE-ProRule" id="PRU10007"/>
    </source>
</evidence>
<dbReference type="GO" id="GO:0004777">
    <property type="term" value="F:succinate-semialdehyde dehydrogenase (NAD+) activity"/>
    <property type="evidence" value="ECO:0007669"/>
    <property type="project" value="TreeGrafter"/>
</dbReference>
<reference evidence="6 7" key="1">
    <citation type="submission" date="2016-10" db="EMBL/GenBank/DDBJ databases">
        <authorList>
            <person name="de Groot N.N."/>
        </authorList>
    </citation>
    <scope>NUCLEOTIDE SEQUENCE [LARGE SCALE GENOMIC DNA]</scope>
    <source>
        <strain evidence="6 7">DSM 44892</strain>
    </source>
</reference>
<evidence type="ECO:0000256" key="4">
    <source>
        <dbReference type="RuleBase" id="RU003345"/>
    </source>
</evidence>
<feature type="domain" description="Aldehyde dehydrogenase" evidence="5">
    <location>
        <begin position="24"/>
        <end position="481"/>
    </location>
</feature>
<proteinExistence type="inferred from homology"/>
<evidence type="ECO:0000256" key="1">
    <source>
        <dbReference type="ARBA" id="ARBA00009986"/>
    </source>
</evidence>